<protein>
    <submittedName>
        <fullName evidence="1">Uncharacterized protein</fullName>
    </submittedName>
</protein>
<proteinExistence type="predicted"/>
<organism evidence="1 2">
    <name type="scientific">Methylomonas koyamae</name>
    <dbReference type="NCBI Taxonomy" id="702114"/>
    <lineage>
        <taxon>Bacteria</taxon>
        <taxon>Pseudomonadati</taxon>
        <taxon>Pseudomonadota</taxon>
        <taxon>Gammaproteobacteria</taxon>
        <taxon>Methylococcales</taxon>
        <taxon>Methylococcaceae</taxon>
        <taxon>Methylomonas</taxon>
    </lineage>
</organism>
<dbReference type="AlphaFoldDB" id="A0AA91DGG5"/>
<keyword evidence="2" id="KW-1185">Reference proteome</keyword>
<comment type="caution">
    <text evidence="1">The sequence shown here is derived from an EMBL/GenBank/DDBJ whole genome shotgun (WGS) entry which is preliminary data.</text>
</comment>
<accession>A0AA91DGG5</accession>
<reference evidence="1 2" key="1">
    <citation type="submission" date="2016-03" db="EMBL/GenBank/DDBJ databases">
        <authorList>
            <person name="Heylen K."/>
            <person name="De Vos P."/>
            <person name="Vekeman B."/>
        </authorList>
    </citation>
    <scope>NUCLEOTIDE SEQUENCE [LARGE SCALE GENOMIC DNA]</scope>
    <source>
        <strain evidence="1 2">R-49807</strain>
    </source>
</reference>
<evidence type="ECO:0000313" key="2">
    <source>
        <dbReference type="Proteomes" id="UP000077734"/>
    </source>
</evidence>
<sequence>MAAVADAKALSDRQAIALRFAGWARRSEIPKTALCEMPQFSLKLCHFAHLLLARRIHSTVRDLIGGPKSGSYHQA</sequence>
<dbReference type="Proteomes" id="UP000077734">
    <property type="component" value="Unassembled WGS sequence"/>
</dbReference>
<gene>
    <name evidence="1" type="ORF">A1356_21660</name>
</gene>
<evidence type="ECO:0000313" key="1">
    <source>
        <dbReference type="EMBL" id="OAI30290.1"/>
    </source>
</evidence>
<dbReference type="EMBL" id="LUUL01000007">
    <property type="protein sequence ID" value="OAI30290.1"/>
    <property type="molecule type" value="Genomic_DNA"/>
</dbReference>
<name>A0AA91DGG5_9GAMM</name>